<evidence type="ECO:0000256" key="1">
    <source>
        <dbReference type="ARBA" id="ARBA00007894"/>
    </source>
</evidence>
<proteinExistence type="inferred from homology"/>
<dbReference type="Proteomes" id="UP000005481">
    <property type="component" value="Unassembled WGS sequence"/>
</dbReference>
<evidence type="ECO:0000313" key="12">
    <source>
        <dbReference type="Proteomes" id="UP000005481"/>
    </source>
</evidence>
<dbReference type="PANTHER" id="PTHR43311:SF2">
    <property type="entry name" value="GLUTAMATE--TRNA LIGASE, MITOCHONDRIAL-RELATED"/>
    <property type="match status" value="1"/>
</dbReference>
<dbReference type="FunFam" id="3.40.50.620:FF:000045">
    <property type="entry name" value="Glutamate--tRNA ligase, mitochondrial"/>
    <property type="match status" value="1"/>
</dbReference>
<feature type="short sequence motif" description="'KMSKS' region" evidence="8">
    <location>
        <begin position="252"/>
        <end position="256"/>
    </location>
</feature>
<comment type="caution">
    <text evidence="11">The sequence shown here is derived from an EMBL/GenBank/DDBJ whole genome shotgun (WGS) entry which is preliminary data.</text>
</comment>
<dbReference type="HAMAP" id="MF_00022">
    <property type="entry name" value="Glu_tRNA_synth_type1"/>
    <property type="match status" value="1"/>
</dbReference>
<dbReference type="InterPro" id="IPR008925">
    <property type="entry name" value="aa_tRNA-synth_I_cd-bd_sf"/>
</dbReference>
<dbReference type="GO" id="GO:0006424">
    <property type="term" value="P:glutamyl-tRNA aminoacylation"/>
    <property type="evidence" value="ECO:0007669"/>
    <property type="project" value="UniProtKB-UniRule"/>
</dbReference>
<dbReference type="FunFam" id="1.10.10.350:FF:000002">
    <property type="entry name" value="Glutamate--tRNA ligase"/>
    <property type="match status" value="1"/>
</dbReference>
<comment type="catalytic activity">
    <reaction evidence="8">
        <text>tRNA(Glu) + L-glutamate + ATP = L-glutamyl-tRNA(Glu) + AMP + diphosphate</text>
        <dbReference type="Rhea" id="RHEA:23540"/>
        <dbReference type="Rhea" id="RHEA-COMP:9663"/>
        <dbReference type="Rhea" id="RHEA-COMP:9680"/>
        <dbReference type="ChEBI" id="CHEBI:29985"/>
        <dbReference type="ChEBI" id="CHEBI:30616"/>
        <dbReference type="ChEBI" id="CHEBI:33019"/>
        <dbReference type="ChEBI" id="CHEBI:78442"/>
        <dbReference type="ChEBI" id="CHEBI:78520"/>
        <dbReference type="ChEBI" id="CHEBI:456215"/>
        <dbReference type="EC" id="6.1.1.17"/>
    </reaction>
</comment>
<evidence type="ECO:0000313" key="11">
    <source>
        <dbReference type="EMBL" id="EHM38434.1"/>
    </source>
</evidence>
<dbReference type="InterPro" id="IPR020058">
    <property type="entry name" value="Glu/Gln-tRNA-synth_Ib_cat-dom"/>
</dbReference>
<gene>
    <name evidence="8" type="primary">gltX</name>
    <name evidence="11" type="ORF">HMPREF0080_01888</name>
</gene>
<feature type="binding site" evidence="8">
    <location>
        <position position="255"/>
    </location>
    <ligand>
        <name>ATP</name>
        <dbReference type="ChEBI" id="CHEBI:30616"/>
    </ligand>
</feature>
<comment type="function">
    <text evidence="8">Catalyzes the attachment of glutamate to tRNA(Glu) in a two-step reaction: glutamate is first activated by ATP to form Glu-AMP and then transferred to the acceptor end of tRNA(Glu).</text>
</comment>
<evidence type="ECO:0000256" key="6">
    <source>
        <dbReference type="ARBA" id="ARBA00022917"/>
    </source>
</evidence>
<dbReference type="NCBIfam" id="TIGR00464">
    <property type="entry name" value="gltX_bact"/>
    <property type="match status" value="1"/>
</dbReference>
<sequence>MSEKVRVRFAPSPTGPFHIGGARSALFNYLAARHEDGTFVVRIEDTDRQRSTRESEENIKEALAWLGINWDEGIDAGGDHGPYRQMERLGIYREYTDKLLAEGKAYYCFCTHEELEAEKNAQMAEGETPVYSGKCSRLTQEQVEQYLKEGRPYVIRVKTPGNETFEVDDIVRGKVSFDSNKIGDFVIVKSDGVPVYNYCVVLDDALMEITHVIRAEEHLSNTPRQLVLYRLLGFKPPQFAHVSLILGADKKKMSKRHGATSVQQYRDMGYLPDALFNFLALLGWTPEGDREIFSKEELCKLFTLDRVAKNPAVFDIEKLNWINFQYMKELDADQLLAVCLPHLQKAGYVAENPDVATLIRIKEMVQALREHIQYGAQAAAAAKIFFTDDYAPENEETAAVLKEETAADVLTVFARELQALDEVTADTVQPLFKKVQKELGVKGRAVYMPIRVAVTGVMHGPDLHHIIALMGREKVMARLQKTGLLRRLPS</sequence>
<dbReference type="PANTHER" id="PTHR43311">
    <property type="entry name" value="GLUTAMATE--TRNA LIGASE"/>
    <property type="match status" value="1"/>
</dbReference>
<dbReference type="STRING" id="861450.HMPREF0080_01888"/>
<dbReference type="GO" id="GO:0005524">
    <property type="term" value="F:ATP binding"/>
    <property type="evidence" value="ECO:0007669"/>
    <property type="project" value="UniProtKB-UniRule"/>
</dbReference>
<name>G9YJN5_9FIRM</name>
<evidence type="ECO:0000256" key="5">
    <source>
        <dbReference type="ARBA" id="ARBA00022840"/>
    </source>
</evidence>
<reference evidence="11 12" key="1">
    <citation type="submission" date="2011-08" db="EMBL/GenBank/DDBJ databases">
        <authorList>
            <person name="Weinstock G."/>
            <person name="Sodergren E."/>
            <person name="Clifton S."/>
            <person name="Fulton L."/>
            <person name="Fulton B."/>
            <person name="Courtney L."/>
            <person name="Fronick C."/>
            <person name="Harrison M."/>
            <person name="Strong C."/>
            <person name="Farmer C."/>
            <person name="Delahaunty K."/>
            <person name="Markovic C."/>
            <person name="Hall O."/>
            <person name="Minx P."/>
            <person name="Tomlinson C."/>
            <person name="Mitreva M."/>
            <person name="Hou S."/>
            <person name="Chen J."/>
            <person name="Wollam A."/>
            <person name="Pepin K.H."/>
            <person name="Johnson M."/>
            <person name="Bhonagiri V."/>
            <person name="Zhang X."/>
            <person name="Suruliraj S."/>
            <person name="Warren W."/>
            <person name="Chinwalla A."/>
            <person name="Mardis E.R."/>
            <person name="Wilson R.K."/>
        </authorList>
    </citation>
    <scope>NUCLEOTIDE SEQUENCE [LARGE SCALE GENOMIC DNA]</scope>
    <source>
        <strain evidence="11 12">F0357</strain>
    </source>
</reference>
<dbReference type="InterPro" id="IPR014729">
    <property type="entry name" value="Rossmann-like_a/b/a_fold"/>
</dbReference>
<keyword evidence="2 8" id="KW-0963">Cytoplasm</keyword>
<dbReference type="SUPFAM" id="SSF48163">
    <property type="entry name" value="An anticodon-binding domain of class I aminoacyl-tRNA synthetases"/>
    <property type="match status" value="1"/>
</dbReference>
<keyword evidence="12" id="KW-1185">Reference proteome</keyword>
<comment type="similarity">
    <text evidence="1 8">Belongs to the class-I aminoacyl-tRNA synthetase family. Glutamate--tRNA ligase type 1 subfamily.</text>
</comment>
<dbReference type="HOGENOM" id="CLU_015768_6_3_9"/>
<dbReference type="PATRIC" id="fig|861450.3.peg.1743"/>
<feature type="domain" description="Aminoacyl-tRNA synthetase class I anticodon-binding" evidence="10">
    <location>
        <begin position="341"/>
        <end position="481"/>
    </location>
</feature>
<organism evidence="11 12">
    <name type="scientific">Anaeroglobus geminatus F0357</name>
    <dbReference type="NCBI Taxonomy" id="861450"/>
    <lineage>
        <taxon>Bacteria</taxon>
        <taxon>Bacillati</taxon>
        <taxon>Bacillota</taxon>
        <taxon>Negativicutes</taxon>
        <taxon>Veillonellales</taxon>
        <taxon>Veillonellaceae</taxon>
        <taxon>Anaeroglobus</taxon>
    </lineage>
</organism>
<evidence type="ECO:0000256" key="7">
    <source>
        <dbReference type="ARBA" id="ARBA00023146"/>
    </source>
</evidence>
<comment type="subcellular location">
    <subcellularLocation>
        <location evidence="8">Cytoplasm</location>
    </subcellularLocation>
</comment>
<evidence type="ECO:0000256" key="3">
    <source>
        <dbReference type="ARBA" id="ARBA00022598"/>
    </source>
</evidence>
<evidence type="ECO:0000259" key="10">
    <source>
        <dbReference type="Pfam" id="PF19269"/>
    </source>
</evidence>
<dbReference type="Gene3D" id="3.40.50.620">
    <property type="entry name" value="HUPs"/>
    <property type="match status" value="1"/>
</dbReference>
<keyword evidence="3 8" id="KW-0436">Ligase</keyword>
<dbReference type="Pfam" id="PF00749">
    <property type="entry name" value="tRNA-synt_1c"/>
    <property type="match status" value="1"/>
</dbReference>
<protein>
    <recommendedName>
        <fullName evidence="8">Glutamate--tRNA ligase</fullName>
        <ecNumber evidence="8">6.1.1.17</ecNumber>
    </recommendedName>
    <alternativeName>
        <fullName evidence="8">Glutamyl-tRNA synthetase</fullName>
        <shortName evidence="8">GluRS</shortName>
    </alternativeName>
</protein>
<dbReference type="AlphaFoldDB" id="G9YJN5"/>
<dbReference type="GO" id="GO:0000049">
    <property type="term" value="F:tRNA binding"/>
    <property type="evidence" value="ECO:0007669"/>
    <property type="project" value="InterPro"/>
</dbReference>
<dbReference type="InterPro" id="IPR033910">
    <property type="entry name" value="GluRS_core"/>
</dbReference>
<dbReference type="SUPFAM" id="SSF52374">
    <property type="entry name" value="Nucleotidylyl transferase"/>
    <property type="match status" value="1"/>
</dbReference>
<dbReference type="InterPro" id="IPR001412">
    <property type="entry name" value="aa-tRNA-synth_I_CS"/>
</dbReference>
<comment type="caution">
    <text evidence="8">Lacks conserved residue(s) required for the propagation of feature annotation.</text>
</comment>
<dbReference type="GO" id="GO:0004818">
    <property type="term" value="F:glutamate-tRNA ligase activity"/>
    <property type="evidence" value="ECO:0007669"/>
    <property type="project" value="UniProtKB-UniRule"/>
</dbReference>
<keyword evidence="4 8" id="KW-0547">Nucleotide-binding</keyword>
<dbReference type="PROSITE" id="PS00178">
    <property type="entry name" value="AA_TRNA_LIGASE_I"/>
    <property type="match status" value="1"/>
</dbReference>
<dbReference type="OrthoDB" id="9801560at2"/>
<dbReference type="PRINTS" id="PR00987">
    <property type="entry name" value="TRNASYNTHGLU"/>
</dbReference>
<dbReference type="Gene3D" id="1.10.10.350">
    <property type="match status" value="1"/>
</dbReference>
<keyword evidence="7 8" id="KW-0030">Aminoacyl-tRNA synthetase</keyword>
<evidence type="ECO:0000256" key="2">
    <source>
        <dbReference type="ARBA" id="ARBA00022490"/>
    </source>
</evidence>
<keyword evidence="6 8" id="KW-0648">Protein biosynthesis</keyword>
<dbReference type="EC" id="6.1.1.17" evidence="8"/>
<dbReference type="InterPro" id="IPR020751">
    <property type="entry name" value="aa-tRNA-synth_I_codon-bd_sub2"/>
</dbReference>
<dbReference type="Pfam" id="PF19269">
    <property type="entry name" value="Anticodon_2"/>
    <property type="match status" value="1"/>
</dbReference>
<dbReference type="EMBL" id="AGCJ01000081">
    <property type="protein sequence ID" value="EHM38434.1"/>
    <property type="molecule type" value="Genomic_DNA"/>
</dbReference>
<evidence type="ECO:0000259" key="9">
    <source>
        <dbReference type="Pfam" id="PF00749"/>
    </source>
</evidence>
<dbReference type="GO" id="GO:0005829">
    <property type="term" value="C:cytosol"/>
    <property type="evidence" value="ECO:0007669"/>
    <property type="project" value="TreeGrafter"/>
</dbReference>
<evidence type="ECO:0000256" key="4">
    <source>
        <dbReference type="ARBA" id="ARBA00022741"/>
    </source>
</evidence>
<dbReference type="GO" id="GO:0008270">
    <property type="term" value="F:zinc ion binding"/>
    <property type="evidence" value="ECO:0007669"/>
    <property type="project" value="InterPro"/>
</dbReference>
<dbReference type="InterPro" id="IPR004527">
    <property type="entry name" value="Glu-tRNA-ligase_bac/mito"/>
</dbReference>
<accession>G9YJN5</accession>
<dbReference type="InterPro" id="IPR000924">
    <property type="entry name" value="Glu/Gln-tRNA-synth"/>
</dbReference>
<feature type="short sequence motif" description="'HIGH' region" evidence="8">
    <location>
        <begin position="11"/>
        <end position="21"/>
    </location>
</feature>
<dbReference type="InterPro" id="IPR049940">
    <property type="entry name" value="GluQ/Sye"/>
</dbReference>
<dbReference type="CDD" id="cd00808">
    <property type="entry name" value="GluRS_core"/>
    <property type="match status" value="1"/>
</dbReference>
<dbReference type="eggNOG" id="COG0008">
    <property type="taxonomic scope" value="Bacteria"/>
</dbReference>
<dbReference type="RefSeq" id="WP_006790855.1">
    <property type="nucleotide sequence ID" value="NZ_JH417610.1"/>
</dbReference>
<evidence type="ECO:0000256" key="8">
    <source>
        <dbReference type="HAMAP-Rule" id="MF_00022"/>
    </source>
</evidence>
<comment type="subunit">
    <text evidence="8">Monomer.</text>
</comment>
<feature type="domain" description="Glutamyl/glutaminyl-tRNA synthetase class Ib catalytic" evidence="9">
    <location>
        <begin position="4"/>
        <end position="321"/>
    </location>
</feature>
<dbReference type="InterPro" id="IPR045462">
    <property type="entry name" value="aa-tRNA-synth_I_cd-bd"/>
</dbReference>
<keyword evidence="5 8" id="KW-0067">ATP-binding</keyword>